<dbReference type="EMBL" id="KI394728">
    <property type="protein sequence ID" value="ERN01779.1"/>
    <property type="molecule type" value="Genomic_DNA"/>
</dbReference>
<reference evidence="2" key="1">
    <citation type="journal article" date="2013" name="Science">
        <title>The Amborella genome and the evolution of flowering plants.</title>
        <authorList>
            <consortium name="Amborella Genome Project"/>
        </authorList>
    </citation>
    <scope>NUCLEOTIDE SEQUENCE [LARGE SCALE GENOMIC DNA]</scope>
</reference>
<protein>
    <submittedName>
        <fullName evidence="1">Uncharacterized protein</fullName>
    </submittedName>
</protein>
<dbReference type="Gramene" id="ERN01779">
    <property type="protein sequence ID" value="ERN01779"/>
    <property type="gene ID" value="AMTR_s01999p00005380"/>
</dbReference>
<organism evidence="1 2">
    <name type="scientific">Amborella trichopoda</name>
    <dbReference type="NCBI Taxonomy" id="13333"/>
    <lineage>
        <taxon>Eukaryota</taxon>
        <taxon>Viridiplantae</taxon>
        <taxon>Streptophyta</taxon>
        <taxon>Embryophyta</taxon>
        <taxon>Tracheophyta</taxon>
        <taxon>Spermatophyta</taxon>
        <taxon>Magnoliopsida</taxon>
        <taxon>Amborellales</taxon>
        <taxon>Amborellaceae</taxon>
        <taxon>Amborella</taxon>
    </lineage>
</organism>
<gene>
    <name evidence="1" type="ORF">AMTR_s01999p00005380</name>
</gene>
<evidence type="ECO:0000313" key="2">
    <source>
        <dbReference type="Proteomes" id="UP000017836"/>
    </source>
</evidence>
<accession>U5CUZ2</accession>
<dbReference type="HOGENOM" id="CLU_2815846_0_0_1"/>
<name>U5CUZ2_AMBTC</name>
<dbReference type="Proteomes" id="UP000017836">
    <property type="component" value="Unassembled WGS sequence"/>
</dbReference>
<evidence type="ECO:0000313" key="1">
    <source>
        <dbReference type="EMBL" id="ERN01779.1"/>
    </source>
</evidence>
<dbReference type="AlphaFoldDB" id="U5CUZ2"/>
<sequence length="67" mass="7107">MKLALPLFGNQAPMATSHFEPVCNFPVLLVDFLYSCPTVAEASLGSFCLPGLGIRRTQLAVIPKASG</sequence>
<proteinExistence type="predicted"/>
<keyword evidence="2" id="KW-1185">Reference proteome</keyword>